<dbReference type="PANTHER" id="PTHR20870">
    <property type="entry name" value="BARDET-BIEDL SYNDROME 1 PROTEIN"/>
    <property type="match status" value="1"/>
</dbReference>
<evidence type="ECO:0000259" key="2">
    <source>
        <dbReference type="Pfam" id="PF23304"/>
    </source>
</evidence>
<dbReference type="InterPro" id="IPR028784">
    <property type="entry name" value="BBS1"/>
</dbReference>
<dbReference type="GO" id="GO:0005930">
    <property type="term" value="C:axoneme"/>
    <property type="evidence" value="ECO:0007669"/>
    <property type="project" value="TreeGrafter"/>
</dbReference>
<sequence>MSKPDPAPTRKWTNPVMMTACEIHCPSTCVALGPVLTNSDSKLICAHGGNRGMNLRLTVFSGLSQEMEATLADPPTQIMHFVNEKSTMPNIAVAAGPSVLVYKNLKPFYKFTVATSPINPTEEEAWKAVALGKINHNTLMKVLQKVTEDVAFSKLTPISQTYMLSDKEDQLALIEKWGGKITNCPTITCITKILKSKAEGLDIMVIATEHCDIFFLDSQAFTTLHHFKLPSVPVVIRGYGEFDVDWRLFVQTRDSLIYNLKRDTTELRPTIICQSMITSLILLNKFLVYTTNDNIITFSSFRGKKINTVKCTEKIKMLEPFFYEHKQLSAVIAVFEKKIRMYNETHLLDTVEYQKPLNWVRYGMYGREDSTLVVCFKDGTIAIQIFRRNADFRSRTNYNEAPASHALKLQIPKKTKVFIDNTEREKKLGVKIHQAYQKHLFNLRFKIAESYQTLTASAITTVSTTSVLPVEIAVDINGFGPRHRMSIRLLSSSKQNLYDMHLSMISDIDVYEFDTPLIPISILASGKPYTFTTLLRCKDPEKSATSEVRALLVHTKRATPIVTAVIKMPFSEFALE</sequence>
<comment type="caution">
    <text evidence="3">The sequence shown here is derived from an EMBL/GenBank/DDBJ whole genome shotgun (WGS) entry which is preliminary data.</text>
</comment>
<proteinExistence type="predicted"/>
<evidence type="ECO:0000313" key="4">
    <source>
        <dbReference type="Proteomes" id="UP000230233"/>
    </source>
</evidence>
<dbReference type="Pfam" id="PF14779">
    <property type="entry name" value="BBS1"/>
    <property type="match status" value="1"/>
</dbReference>
<dbReference type="PANTHER" id="PTHR20870:SF0">
    <property type="entry name" value="BARDET-BIEDL SYNDROME 1 PROTEIN"/>
    <property type="match status" value="1"/>
</dbReference>
<dbReference type="Proteomes" id="UP000230233">
    <property type="component" value="Chromosome I"/>
</dbReference>
<keyword evidence="4" id="KW-1185">Reference proteome</keyword>
<dbReference type="InterPro" id="IPR056419">
    <property type="entry name" value="GAE_BBS1"/>
</dbReference>
<evidence type="ECO:0000259" key="1">
    <source>
        <dbReference type="Pfam" id="PF14779"/>
    </source>
</evidence>
<gene>
    <name evidence="3" type="primary">Cni-bbs-1</name>
    <name evidence="3" type="synonym">Cnig_chr_I.g3931</name>
    <name evidence="3" type="ORF">B9Z55_003931</name>
</gene>
<evidence type="ECO:0000313" key="3">
    <source>
        <dbReference type="EMBL" id="PIC54847.1"/>
    </source>
</evidence>
<name>A0A2G5VT84_9PELO</name>
<dbReference type="GO" id="GO:0034464">
    <property type="term" value="C:BBSome"/>
    <property type="evidence" value="ECO:0007669"/>
    <property type="project" value="InterPro"/>
</dbReference>
<dbReference type="Pfam" id="PF23304">
    <property type="entry name" value="GAE_BBS1"/>
    <property type="match status" value="1"/>
</dbReference>
<feature type="domain" description="Bardet-Biedl syndrome 1 N-terminal" evidence="1">
    <location>
        <begin position="12"/>
        <end position="261"/>
    </location>
</feature>
<protein>
    <submittedName>
        <fullName evidence="3">Uncharacterized protein</fullName>
    </submittedName>
</protein>
<dbReference type="OrthoDB" id="10259809at2759"/>
<feature type="domain" description="Bardet-Biedl syndrome 1 protein GAE" evidence="2">
    <location>
        <begin position="472"/>
        <end position="572"/>
    </location>
</feature>
<dbReference type="GO" id="GO:0005813">
    <property type="term" value="C:centrosome"/>
    <property type="evidence" value="ECO:0007669"/>
    <property type="project" value="TreeGrafter"/>
</dbReference>
<dbReference type="EMBL" id="PDUG01000001">
    <property type="protein sequence ID" value="PIC54847.1"/>
    <property type="molecule type" value="Genomic_DNA"/>
</dbReference>
<accession>A0A2G5VT84</accession>
<dbReference type="STRING" id="1611254.A0A2G5VT84"/>
<reference evidence="4" key="1">
    <citation type="submission" date="2017-10" db="EMBL/GenBank/DDBJ databases">
        <title>Rapid genome shrinkage in a self-fertile nematode reveals novel sperm competition proteins.</title>
        <authorList>
            <person name="Yin D."/>
            <person name="Schwarz E.M."/>
            <person name="Thomas C.G."/>
            <person name="Felde R.L."/>
            <person name="Korf I.F."/>
            <person name="Cutter A.D."/>
            <person name="Schartner C.M."/>
            <person name="Ralston E.J."/>
            <person name="Meyer B.J."/>
            <person name="Haag E.S."/>
        </authorList>
    </citation>
    <scope>NUCLEOTIDE SEQUENCE [LARGE SCALE GENOMIC DNA]</scope>
    <source>
        <strain evidence="4">JU1422</strain>
    </source>
</reference>
<dbReference type="GO" id="GO:0061512">
    <property type="term" value="P:protein localization to cilium"/>
    <property type="evidence" value="ECO:0007669"/>
    <property type="project" value="TreeGrafter"/>
</dbReference>
<dbReference type="AlphaFoldDB" id="A0A2G5VT84"/>
<organism evidence="3 4">
    <name type="scientific">Caenorhabditis nigoni</name>
    <dbReference type="NCBI Taxonomy" id="1611254"/>
    <lineage>
        <taxon>Eukaryota</taxon>
        <taxon>Metazoa</taxon>
        <taxon>Ecdysozoa</taxon>
        <taxon>Nematoda</taxon>
        <taxon>Chromadorea</taxon>
        <taxon>Rhabditida</taxon>
        <taxon>Rhabditina</taxon>
        <taxon>Rhabditomorpha</taxon>
        <taxon>Rhabditoidea</taxon>
        <taxon>Rhabditidae</taxon>
        <taxon>Peloderinae</taxon>
        <taxon>Caenorhabditis</taxon>
    </lineage>
</organism>
<dbReference type="GO" id="GO:1905515">
    <property type="term" value="P:non-motile cilium assembly"/>
    <property type="evidence" value="ECO:0007669"/>
    <property type="project" value="InterPro"/>
</dbReference>
<dbReference type="GO" id="GO:0005113">
    <property type="term" value="F:patched binding"/>
    <property type="evidence" value="ECO:0007669"/>
    <property type="project" value="TreeGrafter"/>
</dbReference>
<dbReference type="InterPro" id="IPR032728">
    <property type="entry name" value="BBS1_N"/>
</dbReference>
<dbReference type="GO" id="GO:0005119">
    <property type="term" value="F:smoothened binding"/>
    <property type="evidence" value="ECO:0007669"/>
    <property type="project" value="TreeGrafter"/>
</dbReference>